<evidence type="ECO:0000256" key="8">
    <source>
        <dbReference type="SAM" id="MobiDB-lite"/>
    </source>
</evidence>
<dbReference type="PANTHER" id="PTHR43326">
    <property type="entry name" value="METHIONYL-TRNA SYNTHETASE"/>
    <property type="match status" value="1"/>
</dbReference>
<comment type="similarity">
    <text evidence="7">Belongs to the class-I aminoacyl-tRNA synthetase family.</text>
</comment>
<dbReference type="OMA" id="NMFLPDR"/>
<evidence type="ECO:0000256" key="1">
    <source>
        <dbReference type="ARBA" id="ARBA00012838"/>
    </source>
</evidence>
<dbReference type="SUPFAM" id="SSF47323">
    <property type="entry name" value="Anticodon-binding domain of a subclass of class I aminoacyl-tRNA synthetases"/>
    <property type="match status" value="1"/>
</dbReference>
<organism evidence="11 12">
    <name type="scientific">Plasmodium yoelii</name>
    <dbReference type="NCBI Taxonomy" id="5861"/>
    <lineage>
        <taxon>Eukaryota</taxon>
        <taxon>Sar</taxon>
        <taxon>Alveolata</taxon>
        <taxon>Apicomplexa</taxon>
        <taxon>Aconoidasida</taxon>
        <taxon>Haemosporida</taxon>
        <taxon>Plasmodiidae</taxon>
        <taxon>Plasmodium</taxon>
        <taxon>Plasmodium (Vinckeia)</taxon>
    </lineage>
</organism>
<keyword evidence="3 7" id="KW-0547">Nucleotide-binding</keyword>
<reference evidence="11 12" key="1">
    <citation type="journal article" date="2014" name="BMC Biol.">
        <title>A comprehensive evaluation of rodent malaria parasite genomes and gene expression.</title>
        <authorList>
            <person name="Otto T.D."/>
            <person name="Bohme U."/>
            <person name="Jackson A.P."/>
            <person name="Hunt M."/>
            <person name="Franke-Fayard B."/>
            <person name="Hoeijmakers W.A."/>
            <person name="Religa A.A."/>
            <person name="Robertson L."/>
            <person name="Sanders M."/>
            <person name="Ogun S.A."/>
            <person name="Cunningham D."/>
            <person name="Erhart A."/>
            <person name="Billker O."/>
            <person name="Khan S.M."/>
            <person name="Stunnenberg H.G."/>
            <person name="Langhorne J."/>
            <person name="Holder A.A."/>
            <person name="Waters A.P."/>
            <person name="Newbold C.I."/>
            <person name="Pain A."/>
            <person name="Berriman M."/>
            <person name="Janse C.J."/>
        </authorList>
    </citation>
    <scope>NUCLEOTIDE SEQUENCE [LARGE SCALE GENOMIC DNA]</scope>
    <source>
        <strain evidence="11 12">17X</strain>
    </source>
</reference>
<dbReference type="PRINTS" id="PR01041">
    <property type="entry name" value="TRNASYNTHMET"/>
</dbReference>
<feature type="signal peptide" evidence="9">
    <location>
        <begin position="1"/>
        <end position="23"/>
    </location>
</feature>
<dbReference type="EC" id="6.1.1.10" evidence="1"/>
<dbReference type="Gene3D" id="1.10.730.10">
    <property type="entry name" value="Isoleucyl-tRNA Synthetase, Domain 1"/>
    <property type="match status" value="1"/>
</dbReference>
<keyword evidence="5 7" id="KW-0648">Protein biosynthesis</keyword>
<dbReference type="VEuPathDB" id="PlasmoDB:Py17XNL_001204934"/>
<evidence type="ECO:0000313" key="12">
    <source>
        <dbReference type="Proteomes" id="UP000072874"/>
    </source>
</evidence>
<dbReference type="RefSeq" id="XP_727645.2">
    <property type="nucleotide sequence ID" value="XM_722552.2"/>
</dbReference>
<dbReference type="KEGG" id="pyo:PY17X_1206400"/>
<dbReference type="Pfam" id="PF09334">
    <property type="entry name" value="tRNA-synt_1g"/>
    <property type="match status" value="2"/>
</dbReference>
<dbReference type="PANTHER" id="PTHR43326:SF1">
    <property type="entry name" value="METHIONINE--TRNA LIGASE, MITOCHONDRIAL"/>
    <property type="match status" value="1"/>
</dbReference>
<dbReference type="AlphaFoldDB" id="A0A4V0KPQ4"/>
<feature type="chain" id="PRO_5020883769" description="methionine--tRNA ligase" evidence="9">
    <location>
        <begin position="24"/>
        <end position="767"/>
    </location>
</feature>
<keyword evidence="9" id="KW-0732">Signal</keyword>
<evidence type="ECO:0000256" key="6">
    <source>
        <dbReference type="ARBA" id="ARBA00023146"/>
    </source>
</evidence>
<dbReference type="InterPro" id="IPR023457">
    <property type="entry name" value="Met-tRNA_synth_2"/>
</dbReference>
<name>A0A4V0KPQ4_PLAYE</name>
<dbReference type="InterPro" id="IPR014729">
    <property type="entry name" value="Rossmann-like_a/b/a_fold"/>
</dbReference>
<evidence type="ECO:0000256" key="5">
    <source>
        <dbReference type="ARBA" id="ARBA00022917"/>
    </source>
</evidence>
<dbReference type="InterPro" id="IPR015413">
    <property type="entry name" value="Methionyl/Leucyl_tRNA_Synth"/>
</dbReference>
<dbReference type="Gene3D" id="3.40.50.620">
    <property type="entry name" value="HUPs"/>
    <property type="match status" value="2"/>
</dbReference>
<evidence type="ECO:0000256" key="4">
    <source>
        <dbReference type="ARBA" id="ARBA00022840"/>
    </source>
</evidence>
<evidence type="ECO:0000256" key="2">
    <source>
        <dbReference type="ARBA" id="ARBA00022598"/>
    </source>
</evidence>
<gene>
    <name evidence="11" type="ORF">PY17X_1206400</name>
</gene>
<feature type="compositionally biased region" description="Basic and acidic residues" evidence="8">
    <location>
        <begin position="142"/>
        <end position="160"/>
    </location>
</feature>
<dbReference type="EMBL" id="LM993666">
    <property type="protein sequence ID" value="VTZ79865.1"/>
    <property type="molecule type" value="Genomic_DNA"/>
</dbReference>
<evidence type="ECO:0000256" key="3">
    <source>
        <dbReference type="ARBA" id="ARBA00022741"/>
    </source>
</evidence>
<evidence type="ECO:0000256" key="9">
    <source>
        <dbReference type="SAM" id="SignalP"/>
    </source>
</evidence>
<dbReference type="GO" id="GO:0004825">
    <property type="term" value="F:methionine-tRNA ligase activity"/>
    <property type="evidence" value="ECO:0007669"/>
    <property type="project" value="UniProtKB-EC"/>
</dbReference>
<keyword evidence="4 7" id="KW-0067">ATP-binding</keyword>
<keyword evidence="6 7" id="KW-0030">Aminoacyl-tRNA synthetase</keyword>
<protein>
    <recommendedName>
        <fullName evidence="1">methionine--tRNA ligase</fullName>
        <ecNumber evidence="1">6.1.1.10</ecNumber>
    </recommendedName>
</protein>
<proteinExistence type="inferred from homology"/>
<dbReference type="Proteomes" id="UP000072874">
    <property type="component" value="Chromosome 12"/>
</dbReference>
<dbReference type="InterPro" id="IPR033911">
    <property type="entry name" value="MetRS_core"/>
</dbReference>
<evidence type="ECO:0000259" key="10">
    <source>
        <dbReference type="Pfam" id="PF09334"/>
    </source>
</evidence>
<feature type="compositionally biased region" description="Basic and acidic residues" evidence="8">
    <location>
        <begin position="99"/>
        <end position="136"/>
    </location>
</feature>
<sequence>MKYFFFFFFFFFEISLIIKVCNGINKNSCIGSLNFENIKNCFPSFFSKIKRKRYNNLESYNFLKTHLKKKKYIYHYLYGPKLSVLNRYSIVNTRNGKEPKLSNRIENGEEPKLPNRIENGEEPKLPNRIENGEKNKLPNRIENGEEPKLSNRMENGEKNKLPNRIENNEFSKSECCSKKIKEIFDYVNTNEENKKGIIITTPIYYGNDKPHIGHAYCNVLVDTIYRFEKIKNEENKKKIIFFSGMDEHGLKIDNKTKELNMDKNKYLNNISNFYKKMNEMLNVDINLFYRTSNLFHKTFVQNIWKYLLNKGYIYKDVYRGYYSINEERYLSEMEVEKMENQKKEKKEKGEKDEKNIATSNIIYIEEENSYFFNINKFKGFLINFYKSNENIISPSYLKKEIMYHIQNDFKNICISRYNTEWGIPIPDEQKGTIYVWFEALLSYISSIAYVIKLYYNSKDENFDLKNITQNEEGILCTYNDILNLVDTYNDLNNFENNKINLSNSKMDDKNNIRNLFKKIWNPYIQVIGKDILKFHGILYICLLNSLGIKIPENILCHGLIKNENKKMSKSLNNIISPFTLLEKYNKDVIRLYFIGSGNIYDDRNFKEKNLENFEFFLRNSVGNLLYRIVSLCIENNYKIIKKNNLYNFTILNEFKNSKTYLIKLFNNMEYPLLLEKLIMFIKKINKFYTYNEPWKIINNSTKFNFIIYEIFESIKFFSIFMYPFIPNISLSILKNIGFESIDNDSISINMLDNQTDKFVLTSLIKIV</sequence>
<dbReference type="VEuPathDB" id="PlasmoDB:PY06890"/>
<feature type="domain" description="Methionyl/Leucyl tRNA synthetase" evidence="10">
    <location>
        <begin position="198"/>
        <end position="454"/>
    </location>
</feature>
<dbReference type="VEuPathDB" id="PlasmoDB:PYYM_1205800"/>
<keyword evidence="2 7" id="KW-0436">Ligase</keyword>
<dbReference type="GO" id="GO:0005524">
    <property type="term" value="F:ATP binding"/>
    <property type="evidence" value="ECO:0007669"/>
    <property type="project" value="UniProtKB-KW"/>
</dbReference>
<dbReference type="InterPro" id="IPR009080">
    <property type="entry name" value="tRNAsynth_Ia_anticodon-bd"/>
</dbReference>
<evidence type="ECO:0000313" key="11">
    <source>
        <dbReference type="EMBL" id="VTZ79865.1"/>
    </source>
</evidence>
<dbReference type="GO" id="GO:0006431">
    <property type="term" value="P:methionyl-tRNA aminoacylation"/>
    <property type="evidence" value="ECO:0007669"/>
    <property type="project" value="InterPro"/>
</dbReference>
<dbReference type="OrthoDB" id="24670at2759"/>
<feature type="domain" description="Methionyl/Leucyl tRNA synthetase" evidence="10">
    <location>
        <begin position="508"/>
        <end position="628"/>
    </location>
</feature>
<feature type="region of interest" description="Disordered" evidence="8">
    <location>
        <begin position="99"/>
        <end position="160"/>
    </location>
</feature>
<dbReference type="GeneID" id="3854091"/>
<dbReference type="SUPFAM" id="SSF52374">
    <property type="entry name" value="Nucleotidylyl transferase"/>
    <property type="match status" value="1"/>
</dbReference>
<evidence type="ECO:0000256" key="7">
    <source>
        <dbReference type="RuleBase" id="RU363039"/>
    </source>
</evidence>
<accession>A0A4V0KPQ4</accession>
<dbReference type="CDD" id="cd00814">
    <property type="entry name" value="MetRS_core"/>
    <property type="match status" value="1"/>
</dbReference>
<dbReference type="VEuPathDB" id="PlasmoDB:PY17X_1206400"/>